<keyword evidence="2" id="KW-1185">Reference proteome</keyword>
<dbReference type="EMBL" id="PZZZ01000004">
    <property type="protein sequence ID" value="PTM95298.1"/>
    <property type="molecule type" value="Genomic_DNA"/>
</dbReference>
<dbReference type="Gene3D" id="1.20.120.160">
    <property type="entry name" value="HPT domain"/>
    <property type="match status" value="1"/>
</dbReference>
<evidence type="ECO:0008006" key="3">
    <source>
        <dbReference type="Google" id="ProtNLM"/>
    </source>
</evidence>
<evidence type="ECO:0000313" key="2">
    <source>
        <dbReference type="Proteomes" id="UP000241247"/>
    </source>
</evidence>
<dbReference type="AlphaFoldDB" id="A0A2T5B8J2"/>
<reference evidence="1 2" key="1">
    <citation type="submission" date="2018-04" db="EMBL/GenBank/DDBJ databases">
        <title>Genomic Encyclopedia of Type Strains, Phase IV (KMG-IV): sequencing the most valuable type-strain genomes for metagenomic binning, comparative biology and taxonomic classification.</title>
        <authorList>
            <person name="Goeker M."/>
        </authorList>
    </citation>
    <scope>NUCLEOTIDE SEQUENCE [LARGE SCALE GENOMIC DNA]</scope>
    <source>
        <strain evidence="1 2">DSM 7138</strain>
    </source>
</reference>
<evidence type="ECO:0000313" key="1">
    <source>
        <dbReference type="EMBL" id="PTM95298.1"/>
    </source>
</evidence>
<dbReference type="Proteomes" id="UP000241247">
    <property type="component" value="Unassembled WGS sequence"/>
</dbReference>
<gene>
    <name evidence="1" type="ORF">C7449_104375</name>
</gene>
<name>A0A2T5B8J2_MYCDI</name>
<sequence>MGDKDVARDVLVMFAGLARTCMDELRVADEAGCEAIAHRLLGSARGVGAFAVADAAEALKSGPDREAGLAALAAAVLEAENFIREHCG</sequence>
<dbReference type="GO" id="GO:0000160">
    <property type="term" value="P:phosphorelay signal transduction system"/>
    <property type="evidence" value="ECO:0007669"/>
    <property type="project" value="InterPro"/>
</dbReference>
<comment type="caution">
    <text evidence="1">The sequence shown here is derived from an EMBL/GenBank/DDBJ whole genome shotgun (WGS) entry which is preliminary data.</text>
</comment>
<proteinExistence type="predicted"/>
<protein>
    <recommendedName>
        <fullName evidence="3">Hpt domain-containing protein</fullName>
    </recommendedName>
</protein>
<accession>A0A2T5B8J2</accession>
<organism evidence="1 2">
    <name type="scientific">Mycoplana dimorpha</name>
    <dbReference type="NCBI Taxonomy" id="28320"/>
    <lineage>
        <taxon>Bacteria</taxon>
        <taxon>Pseudomonadati</taxon>
        <taxon>Pseudomonadota</taxon>
        <taxon>Alphaproteobacteria</taxon>
        <taxon>Hyphomicrobiales</taxon>
        <taxon>Rhizobiaceae</taxon>
        <taxon>Mycoplana</taxon>
    </lineage>
</organism>
<dbReference type="SUPFAM" id="SSF47226">
    <property type="entry name" value="Histidine-containing phosphotransfer domain, HPT domain"/>
    <property type="match status" value="1"/>
</dbReference>
<dbReference type="InterPro" id="IPR036641">
    <property type="entry name" value="HPT_dom_sf"/>
</dbReference>